<keyword evidence="3" id="KW-1185">Reference proteome</keyword>
<dbReference type="AlphaFoldDB" id="A0A8T4IHC9"/>
<feature type="transmembrane region" description="Helical" evidence="1">
    <location>
        <begin position="174"/>
        <end position="193"/>
    </location>
</feature>
<evidence type="ECO:0000256" key="1">
    <source>
        <dbReference type="SAM" id="Phobius"/>
    </source>
</evidence>
<gene>
    <name evidence="2" type="ORF">J7S20_16195</name>
</gene>
<evidence type="ECO:0008006" key="4">
    <source>
        <dbReference type="Google" id="ProtNLM"/>
    </source>
</evidence>
<keyword evidence="1" id="KW-0472">Membrane</keyword>
<dbReference type="EMBL" id="JAGRQC010000009">
    <property type="protein sequence ID" value="MBR0554043.1"/>
    <property type="molecule type" value="Genomic_DNA"/>
</dbReference>
<keyword evidence="1" id="KW-1133">Transmembrane helix</keyword>
<feature type="transmembrane region" description="Helical" evidence="1">
    <location>
        <begin position="130"/>
        <end position="148"/>
    </location>
</feature>
<protein>
    <recommendedName>
        <fullName evidence="4">Oligosaccharide repeat unit polymerase</fullName>
    </recommendedName>
</protein>
<proteinExistence type="predicted"/>
<evidence type="ECO:0000313" key="2">
    <source>
        <dbReference type="EMBL" id="MBR0554043.1"/>
    </source>
</evidence>
<accession>A0A8T4IHC9</accession>
<evidence type="ECO:0000313" key="3">
    <source>
        <dbReference type="Proteomes" id="UP000676996"/>
    </source>
</evidence>
<feature type="transmembrane region" description="Helical" evidence="1">
    <location>
        <begin position="14"/>
        <end position="35"/>
    </location>
</feature>
<keyword evidence="1" id="KW-0812">Transmembrane</keyword>
<name>A0A8T4IHC9_9SPHN</name>
<reference evidence="2" key="1">
    <citation type="submission" date="2021-04" db="EMBL/GenBank/DDBJ databases">
        <title>Ouciella asimina sp. nov., isolated from the surface seawater in the hydrothermal field of Okinawa Trough.</title>
        <authorList>
            <person name="Shuang W."/>
        </authorList>
    </citation>
    <scope>NUCLEOTIDE SEQUENCE</scope>
    <source>
        <strain evidence="2">LXI357</strain>
    </source>
</reference>
<feature type="transmembrane region" description="Helical" evidence="1">
    <location>
        <begin position="287"/>
        <end position="306"/>
    </location>
</feature>
<feature type="transmembrane region" description="Helical" evidence="1">
    <location>
        <begin position="56"/>
        <end position="74"/>
    </location>
</feature>
<feature type="transmembrane region" description="Helical" evidence="1">
    <location>
        <begin position="101"/>
        <end position="123"/>
    </location>
</feature>
<sequence>MADYWSTGAYSRHYGKVSISFFILSIFYFFAILGLPRVSLKNAFSKAVDFKISDSILFFAAAISLLQLIIHFSFTRWDLVWSNTEYQAMALPVHLIIQNSIIEFVSSLSRVIGVICAVFGIYSLRQSKKVLAFVFLAIFFWYTLYQLASHSREATFLLGILSISIYIYFPKQRIISILFALLAVFSLFTALSGRSSGHHGFSSVVELPGLFYDAVRSPEGAEFALMNFFEGVYTFSEHFAAKVEYPTIYKLVCLSPFPGFIDHWPRIRDLYQDKLYLVVPRSALDEVLQFGWIYVVCYFSVQAVAIRVSLRAIARSPGALSLMLNAIVFVALFAQTTYGVRLVFRFFIIAIVGGYAILIFSQRRGQGRNANKAIANQVRGQRTMARPVPVVREA</sequence>
<feature type="transmembrane region" description="Helical" evidence="1">
    <location>
        <begin position="318"/>
        <end position="336"/>
    </location>
</feature>
<comment type="caution">
    <text evidence="2">The sequence shown here is derived from an EMBL/GenBank/DDBJ whole genome shotgun (WGS) entry which is preliminary data.</text>
</comment>
<feature type="transmembrane region" description="Helical" evidence="1">
    <location>
        <begin position="154"/>
        <end position="169"/>
    </location>
</feature>
<dbReference type="RefSeq" id="WP_284055296.1">
    <property type="nucleotide sequence ID" value="NZ_JAGRQC010000009.1"/>
</dbReference>
<feature type="transmembrane region" description="Helical" evidence="1">
    <location>
        <begin position="342"/>
        <end position="360"/>
    </location>
</feature>
<dbReference type="Proteomes" id="UP000676996">
    <property type="component" value="Unassembled WGS sequence"/>
</dbReference>
<organism evidence="2 3">
    <name type="scientific">Stakelama marina</name>
    <dbReference type="NCBI Taxonomy" id="2826939"/>
    <lineage>
        <taxon>Bacteria</taxon>
        <taxon>Pseudomonadati</taxon>
        <taxon>Pseudomonadota</taxon>
        <taxon>Alphaproteobacteria</taxon>
        <taxon>Sphingomonadales</taxon>
        <taxon>Sphingomonadaceae</taxon>
        <taxon>Stakelama</taxon>
    </lineage>
</organism>